<comment type="caution">
    <text evidence="1">The sequence shown here is derived from an EMBL/GenBank/DDBJ whole genome shotgun (WGS) entry which is preliminary data.</text>
</comment>
<proteinExistence type="predicted"/>
<reference evidence="1" key="2">
    <citation type="submission" date="2020-11" db="EMBL/GenBank/DDBJ databases">
        <authorList>
            <person name="McCartney M.A."/>
            <person name="Auch B."/>
            <person name="Kono T."/>
            <person name="Mallez S."/>
            <person name="Becker A."/>
            <person name="Gohl D.M."/>
            <person name="Silverstein K.A.T."/>
            <person name="Koren S."/>
            <person name="Bechman K.B."/>
            <person name="Herman A."/>
            <person name="Abrahante J.E."/>
            <person name="Garbe J."/>
        </authorList>
    </citation>
    <scope>NUCLEOTIDE SEQUENCE</scope>
    <source>
        <strain evidence="1">Duluth1</strain>
        <tissue evidence="1">Whole animal</tissue>
    </source>
</reference>
<accession>A0A9D4QXF1</accession>
<gene>
    <name evidence="1" type="ORF">DPMN_088602</name>
</gene>
<sequence>MNEWTAPTMYAVLLLSRTAAPEARIAMPMIPQATIRIQRIARITVVAMWRRIIYKTKWNPVSCVGM</sequence>
<reference evidence="1" key="1">
    <citation type="journal article" date="2019" name="bioRxiv">
        <title>The Genome of the Zebra Mussel, Dreissena polymorpha: A Resource for Invasive Species Research.</title>
        <authorList>
            <person name="McCartney M.A."/>
            <person name="Auch B."/>
            <person name="Kono T."/>
            <person name="Mallez S."/>
            <person name="Zhang Y."/>
            <person name="Obille A."/>
            <person name="Becker A."/>
            <person name="Abrahante J.E."/>
            <person name="Garbe J."/>
            <person name="Badalamenti J.P."/>
            <person name="Herman A."/>
            <person name="Mangelson H."/>
            <person name="Liachko I."/>
            <person name="Sullivan S."/>
            <person name="Sone E.D."/>
            <person name="Koren S."/>
            <person name="Silverstein K.A.T."/>
            <person name="Beckman K.B."/>
            <person name="Gohl D.M."/>
        </authorList>
    </citation>
    <scope>NUCLEOTIDE SEQUENCE</scope>
    <source>
        <strain evidence="1">Duluth1</strain>
        <tissue evidence="1">Whole animal</tissue>
    </source>
</reference>
<name>A0A9D4QXF1_DREPO</name>
<organism evidence="1 2">
    <name type="scientific">Dreissena polymorpha</name>
    <name type="common">Zebra mussel</name>
    <name type="synonym">Mytilus polymorpha</name>
    <dbReference type="NCBI Taxonomy" id="45954"/>
    <lineage>
        <taxon>Eukaryota</taxon>
        <taxon>Metazoa</taxon>
        <taxon>Spiralia</taxon>
        <taxon>Lophotrochozoa</taxon>
        <taxon>Mollusca</taxon>
        <taxon>Bivalvia</taxon>
        <taxon>Autobranchia</taxon>
        <taxon>Heteroconchia</taxon>
        <taxon>Euheterodonta</taxon>
        <taxon>Imparidentia</taxon>
        <taxon>Neoheterodontei</taxon>
        <taxon>Myida</taxon>
        <taxon>Dreissenoidea</taxon>
        <taxon>Dreissenidae</taxon>
        <taxon>Dreissena</taxon>
    </lineage>
</organism>
<evidence type="ECO:0000313" key="2">
    <source>
        <dbReference type="Proteomes" id="UP000828390"/>
    </source>
</evidence>
<evidence type="ECO:0000313" key="1">
    <source>
        <dbReference type="EMBL" id="KAH3846302.1"/>
    </source>
</evidence>
<dbReference type="EMBL" id="JAIWYP010000003">
    <property type="protein sequence ID" value="KAH3846302.1"/>
    <property type="molecule type" value="Genomic_DNA"/>
</dbReference>
<keyword evidence="2" id="KW-1185">Reference proteome</keyword>
<dbReference type="AlphaFoldDB" id="A0A9D4QXF1"/>
<protein>
    <submittedName>
        <fullName evidence="1">Uncharacterized protein</fullName>
    </submittedName>
</protein>
<dbReference type="Proteomes" id="UP000828390">
    <property type="component" value="Unassembled WGS sequence"/>
</dbReference>